<dbReference type="STRING" id="1851544.ODI_01488"/>
<dbReference type="InterPro" id="IPR019660">
    <property type="entry name" value="Put_sensory_transdc_reg_YbjN"/>
</dbReference>
<dbReference type="KEGG" id="odi:ODI_R3777"/>
<dbReference type="Pfam" id="PF10722">
    <property type="entry name" value="YbjN"/>
    <property type="match status" value="1"/>
</dbReference>
<reference evidence="1 3" key="1">
    <citation type="submission" date="2016-06" db="EMBL/GenBank/DDBJ databases">
        <authorList>
            <person name="Kjaerup R.B."/>
            <person name="Dalgaard T.S."/>
            <person name="Juul-Madsen H.R."/>
        </authorList>
    </citation>
    <scope>NUCLEOTIDE SEQUENCE [LARGE SCALE GENOMIC DNA]</scope>
    <source>
        <strain evidence="1">Orrdi1</strain>
    </source>
</reference>
<name>A0A1C3K2X7_9BURK</name>
<dbReference type="EMBL" id="LT907988">
    <property type="protein sequence ID" value="SOE51906.1"/>
    <property type="molecule type" value="Genomic_DNA"/>
</dbReference>
<evidence type="ECO:0000313" key="1">
    <source>
        <dbReference type="EMBL" id="SBT25861.1"/>
    </source>
</evidence>
<reference evidence="2 3" key="2">
    <citation type="submission" date="2017-08" db="EMBL/GenBank/DDBJ databases">
        <authorList>
            <person name="de Groot N.N."/>
        </authorList>
    </citation>
    <scope>NUCLEOTIDE SEQUENCE [LARGE SCALE GENOMIC DNA]</scope>
    <source>
        <strain evidence="2">Orrdi1</strain>
    </source>
</reference>
<organism evidence="1 3">
    <name type="scientific">Orrella dioscoreae</name>
    <dbReference type="NCBI Taxonomy" id="1851544"/>
    <lineage>
        <taxon>Bacteria</taxon>
        <taxon>Pseudomonadati</taxon>
        <taxon>Pseudomonadota</taxon>
        <taxon>Betaproteobacteria</taxon>
        <taxon>Burkholderiales</taxon>
        <taxon>Alcaligenaceae</taxon>
        <taxon>Orrella</taxon>
    </lineage>
</organism>
<dbReference type="EMBL" id="FLRC01000022">
    <property type="protein sequence ID" value="SBT25861.1"/>
    <property type="molecule type" value="Genomic_DNA"/>
</dbReference>
<gene>
    <name evidence="1" type="ORF">ODI_01488</name>
    <name evidence="2" type="ORF">ODI_R3777</name>
</gene>
<evidence type="ECO:0000313" key="3">
    <source>
        <dbReference type="Proteomes" id="UP000078558"/>
    </source>
</evidence>
<dbReference type="RefSeq" id="WP_067754561.1">
    <property type="nucleotide sequence ID" value="NZ_LT907988.1"/>
</dbReference>
<evidence type="ECO:0000313" key="2">
    <source>
        <dbReference type="EMBL" id="SOE51906.1"/>
    </source>
</evidence>
<keyword evidence="3" id="KW-1185">Reference proteome</keyword>
<dbReference type="CDD" id="cd17511">
    <property type="entry name" value="YbjN_AmyR-like"/>
    <property type="match status" value="1"/>
</dbReference>
<dbReference type="Pfam" id="PF06097">
    <property type="entry name" value="DUF945"/>
    <property type="match status" value="1"/>
</dbReference>
<dbReference type="Proteomes" id="UP000078558">
    <property type="component" value="Chromosome I"/>
</dbReference>
<protein>
    <submittedName>
        <fullName evidence="1 2">GTP-binding protein YdgA</fullName>
    </submittedName>
</protein>
<sequence>MKKTTAGLTGLVVLAAAYTGASWYTGKRIEAKLADTVAQLNIQLRQPDLEPLYAQIETVAYSRGLFSSEARYALVRQVPAQEGVPAEPPVRIGFVNKIAHGPLAPAAIARGNFAPGLAHIDTELENDETTAELFALTKGRPFLSGSTRVTFSGGSDTRWALAPIDTEKNGARVEFSGATLNAKMDADLIAIDGTGEMARVAITDVEGQSAVISDLKMAAKTTPGRHKLGVGDSSVTVASMEIKTPETPAVKLESLSMKAVAGEEGEAVFGTVEYGVGKILVQDKDFGSVTTAVRVAGLPGQTAKRLQEEYKAFIELVAKGDDADAAALDAAQQKLLVSANEILAAKPSFSIDPVLWKTPQGESRFDLKLAMQAPKQPITSAVTPRQLLEAVASLDASVSISQAMATGVTAAVLETQGLDAASAQREAQKQVGTLAGMAAMMQMGVLENGNLVSRMRYADGTIDLNGKQTPIEGYLEMLGPEADQPLSFEPALADGEDELGSLDPERIAGILEQNGYTVETTQDDVGDPLIVVTAGPGGALAGDTLVEFYGCESADSCQDMLIKTVFDTEPPVPLLALNDWNANNRWTRAYQTPEGETILEMDVNAQGGLGAEALESMLFGFMGLSGEFAELIGATP</sequence>
<accession>A0A1C3K2X7</accession>
<dbReference type="AlphaFoldDB" id="A0A1C3K2X7"/>
<dbReference type="OrthoDB" id="5444681at2"/>
<proteinExistence type="predicted"/>
<dbReference type="InterPro" id="IPR010352">
    <property type="entry name" value="DUF945"/>
</dbReference>